<name>A0A336M2K8_CULSO</name>
<proteinExistence type="predicted"/>
<reference evidence="1" key="1">
    <citation type="submission" date="2018-04" db="EMBL/GenBank/DDBJ databases">
        <authorList>
            <person name="Go L.Y."/>
            <person name="Mitchell J.A."/>
        </authorList>
    </citation>
    <scope>NUCLEOTIDE SEQUENCE</scope>
    <source>
        <tissue evidence="1">Whole organism</tissue>
    </source>
</reference>
<dbReference type="EMBL" id="UFQT01000315">
    <property type="protein sequence ID" value="SSX23123.1"/>
    <property type="molecule type" value="Genomic_DNA"/>
</dbReference>
<reference evidence="2" key="2">
    <citation type="submission" date="2018-07" db="EMBL/GenBank/DDBJ databases">
        <authorList>
            <person name="Quirk P.G."/>
            <person name="Krulwich T.A."/>
        </authorList>
    </citation>
    <scope>NUCLEOTIDE SEQUENCE</scope>
</reference>
<dbReference type="VEuPathDB" id="VectorBase:CSON008336"/>
<gene>
    <name evidence="2" type="primary">CSON008336</name>
</gene>
<sequence length="23" mass="2630">MVVKYQYLQCPSVNGSICLRTNL</sequence>
<accession>A0A336M2K8</accession>
<evidence type="ECO:0000313" key="1">
    <source>
        <dbReference type="EMBL" id="SSX02751.1"/>
    </source>
</evidence>
<dbReference type="AlphaFoldDB" id="A0A336M2K8"/>
<organism evidence="2">
    <name type="scientific">Culicoides sonorensis</name>
    <name type="common">Biting midge</name>
    <dbReference type="NCBI Taxonomy" id="179676"/>
    <lineage>
        <taxon>Eukaryota</taxon>
        <taxon>Metazoa</taxon>
        <taxon>Ecdysozoa</taxon>
        <taxon>Arthropoda</taxon>
        <taxon>Hexapoda</taxon>
        <taxon>Insecta</taxon>
        <taxon>Pterygota</taxon>
        <taxon>Neoptera</taxon>
        <taxon>Endopterygota</taxon>
        <taxon>Diptera</taxon>
        <taxon>Nematocera</taxon>
        <taxon>Chironomoidea</taxon>
        <taxon>Ceratopogonidae</taxon>
        <taxon>Ceratopogoninae</taxon>
        <taxon>Culicoides</taxon>
        <taxon>Monoculicoides</taxon>
    </lineage>
</organism>
<protein>
    <submittedName>
        <fullName evidence="2">CSON008336 protein</fullName>
    </submittedName>
</protein>
<evidence type="ECO:0000313" key="2">
    <source>
        <dbReference type="EMBL" id="SSX23123.1"/>
    </source>
</evidence>
<dbReference type="EMBL" id="UFQS01000315">
    <property type="protein sequence ID" value="SSX02751.1"/>
    <property type="molecule type" value="Genomic_DNA"/>
</dbReference>